<feature type="chain" id="PRO_5028819585" evidence="1">
    <location>
        <begin position="21"/>
        <end position="341"/>
    </location>
</feature>
<feature type="signal peptide" evidence="1">
    <location>
        <begin position="1"/>
        <end position="20"/>
    </location>
</feature>
<evidence type="ECO:0000256" key="1">
    <source>
        <dbReference type="SAM" id="SignalP"/>
    </source>
</evidence>
<dbReference type="AlphaFoldDB" id="A0A7D4UEY9"/>
<dbReference type="Gene3D" id="2.60.40.1740">
    <property type="entry name" value="hypothetical protein (bacova_03559)"/>
    <property type="match status" value="1"/>
</dbReference>
<gene>
    <name evidence="3" type="ORF">HQ865_21130</name>
</gene>
<reference evidence="3 4" key="1">
    <citation type="submission" date="2020-05" db="EMBL/GenBank/DDBJ databases">
        <title>Mucilaginibacter mali sp. nov.</title>
        <authorList>
            <person name="Kim H.S."/>
            <person name="Lee K.C."/>
            <person name="Suh M.K."/>
            <person name="Kim J.-S."/>
            <person name="Han K.-I."/>
            <person name="Eom M.K."/>
            <person name="Shin Y.K."/>
            <person name="Lee J.-S."/>
        </authorList>
    </citation>
    <scope>NUCLEOTIDE SEQUENCE [LARGE SCALE GENOMIC DNA]</scope>
    <source>
        <strain evidence="3 4">G2-14</strain>
    </source>
</reference>
<dbReference type="InterPro" id="IPR013728">
    <property type="entry name" value="BT_3987-like_N"/>
</dbReference>
<dbReference type="PROSITE" id="PS51257">
    <property type="entry name" value="PROKAR_LIPOPROTEIN"/>
    <property type="match status" value="1"/>
</dbReference>
<feature type="domain" description="BT-3987-like N-terminal" evidence="2">
    <location>
        <begin position="66"/>
        <end position="176"/>
    </location>
</feature>
<protein>
    <submittedName>
        <fullName evidence="3">DUF1735 domain-containing protein</fullName>
    </submittedName>
</protein>
<evidence type="ECO:0000259" key="2">
    <source>
        <dbReference type="Pfam" id="PF08522"/>
    </source>
</evidence>
<sequence>MKRISLIMMMAATVSFTACIKDNAVNLGPGASPPVVEWETATIQDPPTNAATNIYRTYGRSFGIASSVTMNLKVDYTGTDPAPADITVNLSASTAAYAAYVSKYSINTGTPAYGATGYVEANNPNPLMPTTLYTMPASVVIPKGQRSATVTITLKTDQFNLAKNYWLPLSITSVSSGTVSGNYGTVIYVVNAKNAYDADYTTTGFLFHPTAGSERAISKTQHFYSAGLNTSYKEFGDLGANGYQYQFDINGSTLSNYVPLGATPAIPASGFMTADNPGNIPYTGTIGNSARPGTAPWVQSTYNNTYDAASKTFYLHVGYQTGGNGQNTFTRQVYEKSVRAN</sequence>
<dbReference type="EMBL" id="CP054139">
    <property type="protein sequence ID" value="QKJ32159.1"/>
    <property type="molecule type" value="Genomic_DNA"/>
</dbReference>
<dbReference type="KEGG" id="mmab:HQ865_21130"/>
<accession>A0A7D4UEY9</accession>
<name>A0A7D4UEY9_9SPHI</name>
<dbReference type="Proteomes" id="UP000505355">
    <property type="component" value="Chromosome"/>
</dbReference>
<organism evidence="3 4">
    <name type="scientific">Mucilaginibacter mali</name>
    <dbReference type="NCBI Taxonomy" id="2740462"/>
    <lineage>
        <taxon>Bacteria</taxon>
        <taxon>Pseudomonadati</taxon>
        <taxon>Bacteroidota</taxon>
        <taxon>Sphingobacteriia</taxon>
        <taxon>Sphingobacteriales</taxon>
        <taxon>Sphingobacteriaceae</taxon>
        <taxon>Mucilaginibacter</taxon>
    </lineage>
</organism>
<evidence type="ECO:0000313" key="3">
    <source>
        <dbReference type="EMBL" id="QKJ32159.1"/>
    </source>
</evidence>
<evidence type="ECO:0000313" key="4">
    <source>
        <dbReference type="Proteomes" id="UP000505355"/>
    </source>
</evidence>
<proteinExistence type="predicted"/>
<keyword evidence="4" id="KW-1185">Reference proteome</keyword>
<keyword evidence="1" id="KW-0732">Signal</keyword>
<dbReference type="RefSeq" id="WP_173416810.1">
    <property type="nucleotide sequence ID" value="NZ_CP054139.1"/>
</dbReference>
<dbReference type="Pfam" id="PF08522">
    <property type="entry name" value="BT_3987-like_N"/>
    <property type="match status" value="1"/>
</dbReference>